<dbReference type="InterPro" id="IPR006059">
    <property type="entry name" value="SBP"/>
</dbReference>
<dbReference type="EMBL" id="LSZQ01000053">
    <property type="protein sequence ID" value="KXU34999.1"/>
    <property type="molecule type" value="Genomic_DNA"/>
</dbReference>
<protein>
    <submittedName>
        <fullName evidence="3">Uncharacterized protein</fullName>
    </submittedName>
</protein>
<evidence type="ECO:0000256" key="2">
    <source>
        <dbReference type="ARBA" id="ARBA00008520"/>
    </source>
</evidence>
<proteinExistence type="inferred from homology"/>
<dbReference type="Gene3D" id="3.40.190.10">
    <property type="entry name" value="Periplasmic binding protein-like II"/>
    <property type="match status" value="1"/>
</dbReference>
<dbReference type="STRING" id="1548207.AXK11_07485"/>
<dbReference type="GO" id="GO:0042597">
    <property type="term" value="C:periplasmic space"/>
    <property type="evidence" value="ECO:0007669"/>
    <property type="project" value="UniProtKB-SubCell"/>
</dbReference>
<dbReference type="AlphaFoldDB" id="A0A139SK88"/>
<keyword evidence="4" id="KW-1185">Reference proteome</keyword>
<evidence type="ECO:0000256" key="1">
    <source>
        <dbReference type="ARBA" id="ARBA00004418"/>
    </source>
</evidence>
<gene>
    <name evidence="3" type="ORF">AXK11_07485</name>
</gene>
<dbReference type="PANTHER" id="PTHR43649">
    <property type="entry name" value="ARABINOSE-BINDING PROTEIN-RELATED"/>
    <property type="match status" value="1"/>
</dbReference>
<dbReference type="SUPFAM" id="SSF53850">
    <property type="entry name" value="Periplasmic binding protein-like II"/>
    <property type="match status" value="1"/>
</dbReference>
<dbReference type="Proteomes" id="UP000070058">
    <property type="component" value="Unassembled WGS sequence"/>
</dbReference>
<dbReference type="PANTHER" id="PTHR43649:SF12">
    <property type="entry name" value="DIACETYLCHITOBIOSE BINDING PROTEIN DASA"/>
    <property type="match status" value="1"/>
</dbReference>
<organism evidence="3 4">
    <name type="scientific">Cephaloticoccus primus</name>
    <dbReference type="NCBI Taxonomy" id="1548207"/>
    <lineage>
        <taxon>Bacteria</taxon>
        <taxon>Pseudomonadati</taxon>
        <taxon>Verrucomicrobiota</taxon>
        <taxon>Opitutia</taxon>
        <taxon>Opitutales</taxon>
        <taxon>Opitutaceae</taxon>
        <taxon>Cephaloticoccus</taxon>
    </lineage>
</organism>
<evidence type="ECO:0000313" key="4">
    <source>
        <dbReference type="Proteomes" id="UP000070058"/>
    </source>
</evidence>
<dbReference type="Pfam" id="PF01547">
    <property type="entry name" value="SBP_bac_1"/>
    <property type="match status" value="1"/>
</dbReference>
<name>A0A139SK88_9BACT</name>
<sequence>MADLLEVHELMYPKAYLGPLDQIGFLDITDRLHSEGLYEQFNTPSLLQQSTRGHHFGLPRAVGPVLLAYRADLVEAAGISESEIEQIETWDDYFRVMRPLMVDLDGDGRPDRYLLSVSEMSQDVIRMLILQNDGVLFDKEEQPAFANERNARTLATIITWSTGEARIGTDVPLHGSAGHRQRLDGVVIGTPIPDWMLALWKRENPQIGGKIKFMPLPAFEAGGRRTSTLGDTMIGIHKHSARIEACWEMAKSLYTSLQVAEDVYRESGIITPFKPHWEASFYHEPDPFCGGQRVGSLFIEQAPHVPIRPSSPYTQVAFGHICTVAIQLRAFAEKNSIYEIEPLAAEALRLLRKEQYKLQNLIRRNVFLENHVK</sequence>
<accession>A0A139SK88</accession>
<comment type="similarity">
    <text evidence="2">Belongs to the bacterial solute-binding protein 1 family.</text>
</comment>
<dbReference type="InterPro" id="IPR050490">
    <property type="entry name" value="Bact_solute-bd_prot1"/>
</dbReference>
<reference evidence="4" key="1">
    <citation type="submission" date="2016-02" db="EMBL/GenBank/DDBJ databases">
        <authorList>
            <person name="Sanders J.G."/>
            <person name="Lin J.Y."/>
            <person name="Wertz J.T."/>
            <person name="Russell J.A."/>
            <person name="Moreau C.S."/>
            <person name="Powell S."/>
        </authorList>
    </citation>
    <scope>NUCLEOTIDE SEQUENCE [LARGE SCALE GENOMIC DNA]</scope>
    <source>
        <strain evidence="4">CAG34</strain>
    </source>
</reference>
<comment type="subcellular location">
    <subcellularLocation>
        <location evidence="1">Periplasm</location>
    </subcellularLocation>
</comment>
<comment type="caution">
    <text evidence="3">The sequence shown here is derived from an EMBL/GenBank/DDBJ whole genome shotgun (WGS) entry which is preliminary data.</text>
</comment>
<evidence type="ECO:0000313" key="3">
    <source>
        <dbReference type="EMBL" id="KXU34999.1"/>
    </source>
</evidence>